<dbReference type="Pfam" id="PF02136">
    <property type="entry name" value="NTF2"/>
    <property type="match status" value="1"/>
</dbReference>
<dbReference type="PROSITE" id="PS50177">
    <property type="entry name" value="NTF2_DOMAIN"/>
    <property type="match status" value="1"/>
</dbReference>
<gene>
    <name evidence="4" type="ORF">LSH36_65g07062</name>
</gene>
<dbReference type="Gene3D" id="3.10.450.50">
    <property type="match status" value="1"/>
</dbReference>
<dbReference type="InterPro" id="IPR032710">
    <property type="entry name" value="NTF2-like_dom_sf"/>
</dbReference>
<dbReference type="PANTHER" id="PTHR12612">
    <property type="entry name" value="NUCLEAR TRANSPORT FACTOR 2"/>
    <property type="match status" value="1"/>
</dbReference>
<keyword evidence="2" id="KW-0653">Protein transport</keyword>
<evidence type="ECO:0000313" key="5">
    <source>
        <dbReference type="Proteomes" id="UP001208570"/>
    </source>
</evidence>
<name>A0AAD9K3Q0_9ANNE</name>
<dbReference type="GO" id="GO:0005635">
    <property type="term" value="C:nuclear envelope"/>
    <property type="evidence" value="ECO:0007669"/>
    <property type="project" value="UniProtKB-ARBA"/>
</dbReference>
<comment type="caution">
    <text evidence="4">The sequence shown here is derived from an EMBL/GenBank/DDBJ whole genome shotgun (WGS) entry which is preliminary data.</text>
</comment>
<comment type="subcellular location">
    <subcellularLocation>
        <location evidence="2">Cytoplasm</location>
    </subcellularLocation>
    <subcellularLocation>
        <location evidence="2">Nucleus</location>
    </subcellularLocation>
</comment>
<organism evidence="4 5">
    <name type="scientific">Paralvinella palmiformis</name>
    <dbReference type="NCBI Taxonomy" id="53620"/>
    <lineage>
        <taxon>Eukaryota</taxon>
        <taxon>Metazoa</taxon>
        <taxon>Spiralia</taxon>
        <taxon>Lophotrochozoa</taxon>
        <taxon>Annelida</taxon>
        <taxon>Polychaeta</taxon>
        <taxon>Sedentaria</taxon>
        <taxon>Canalipalpata</taxon>
        <taxon>Terebellida</taxon>
        <taxon>Terebelliformia</taxon>
        <taxon>Alvinellidae</taxon>
        <taxon>Paralvinella</taxon>
    </lineage>
</organism>
<keyword evidence="2" id="KW-0539">Nucleus</keyword>
<dbReference type="InterPro" id="IPR018222">
    <property type="entry name" value="Nuclear_transport_factor_2_euk"/>
</dbReference>
<feature type="domain" description="NTF2" evidence="3">
    <location>
        <begin position="12"/>
        <end position="125"/>
    </location>
</feature>
<accession>A0AAD9K3Q0</accession>
<keyword evidence="1 2" id="KW-0963">Cytoplasm</keyword>
<reference evidence="4" key="1">
    <citation type="journal article" date="2023" name="Mol. Biol. Evol.">
        <title>Third-Generation Sequencing Reveals the Adaptive Role of the Epigenome in Three Deep-Sea Polychaetes.</title>
        <authorList>
            <person name="Perez M."/>
            <person name="Aroh O."/>
            <person name="Sun Y."/>
            <person name="Lan Y."/>
            <person name="Juniper S.K."/>
            <person name="Young C.R."/>
            <person name="Angers B."/>
            <person name="Qian P.Y."/>
        </authorList>
    </citation>
    <scope>NUCLEOTIDE SEQUENCE</scope>
    <source>
        <strain evidence="4">P08H-3</strain>
    </source>
</reference>
<dbReference type="CDD" id="cd00780">
    <property type="entry name" value="NTF2"/>
    <property type="match status" value="1"/>
</dbReference>
<dbReference type="GO" id="GO:0051028">
    <property type="term" value="P:mRNA transport"/>
    <property type="evidence" value="ECO:0007669"/>
    <property type="project" value="UniProtKB-UniRule"/>
</dbReference>
<dbReference type="InterPro" id="IPR002075">
    <property type="entry name" value="NTF2_dom"/>
</dbReference>
<dbReference type="AlphaFoldDB" id="A0AAD9K3Q0"/>
<keyword evidence="2" id="KW-0813">Transport</keyword>
<dbReference type="InterPro" id="IPR045875">
    <property type="entry name" value="NTF2"/>
</dbReference>
<dbReference type="GO" id="GO:0006606">
    <property type="term" value="P:protein import into nucleus"/>
    <property type="evidence" value="ECO:0007669"/>
    <property type="project" value="UniProtKB-ARBA"/>
</dbReference>
<dbReference type="Proteomes" id="UP001208570">
    <property type="component" value="Unassembled WGS sequence"/>
</dbReference>
<protein>
    <recommendedName>
        <fullName evidence="2">NTF2-related export protein</fullName>
    </recommendedName>
</protein>
<sequence>MAQTEKAPWEQLGEEFIKQYYMLFDTLQKTALLGLYHATAMITFEENKAQGHPAIKDILENKITFQKIKHVVTKVDCQPTAENGVLVLVTGRLQTDDDPPHAFSQLFFLKPADNSYFIFHDIFRLSIHNA</sequence>
<evidence type="ECO:0000259" key="3">
    <source>
        <dbReference type="PROSITE" id="PS50177"/>
    </source>
</evidence>
<dbReference type="GO" id="GO:0005737">
    <property type="term" value="C:cytoplasm"/>
    <property type="evidence" value="ECO:0007669"/>
    <property type="project" value="UniProtKB-SubCell"/>
</dbReference>
<comment type="function">
    <text evidence="2">Has a role in nuclear-cytoplasmic transport of proteins and mRNAs.</text>
</comment>
<dbReference type="FunFam" id="3.10.450.50:FF:000005">
    <property type="entry name" value="Nuclear transport factor 2"/>
    <property type="match status" value="1"/>
</dbReference>
<proteinExistence type="predicted"/>
<keyword evidence="5" id="KW-1185">Reference proteome</keyword>
<evidence type="ECO:0000256" key="2">
    <source>
        <dbReference type="RuleBase" id="RU369002"/>
    </source>
</evidence>
<evidence type="ECO:0000313" key="4">
    <source>
        <dbReference type="EMBL" id="KAK2164359.1"/>
    </source>
</evidence>
<dbReference type="SUPFAM" id="SSF54427">
    <property type="entry name" value="NTF2-like"/>
    <property type="match status" value="1"/>
</dbReference>
<dbReference type="EMBL" id="JAODUP010000065">
    <property type="protein sequence ID" value="KAK2164359.1"/>
    <property type="molecule type" value="Genomic_DNA"/>
</dbReference>
<evidence type="ECO:0000256" key="1">
    <source>
        <dbReference type="ARBA" id="ARBA00022490"/>
    </source>
</evidence>